<dbReference type="AlphaFoldDB" id="V8P6N1"/>
<feature type="non-terminal residue" evidence="1">
    <location>
        <position position="1"/>
    </location>
</feature>
<dbReference type="Proteomes" id="UP000018936">
    <property type="component" value="Unassembled WGS sequence"/>
</dbReference>
<evidence type="ECO:0000313" key="1">
    <source>
        <dbReference type="EMBL" id="ETE70219.1"/>
    </source>
</evidence>
<dbReference type="EMBL" id="AZIM01000590">
    <property type="protein sequence ID" value="ETE70219.1"/>
    <property type="molecule type" value="Genomic_DNA"/>
</dbReference>
<proteinExistence type="predicted"/>
<evidence type="ECO:0000313" key="2">
    <source>
        <dbReference type="Proteomes" id="UP000018936"/>
    </source>
</evidence>
<dbReference type="OrthoDB" id="410381at2759"/>
<protein>
    <submittedName>
        <fullName evidence="1">Uncharacterized protein</fullName>
    </submittedName>
</protein>
<sequence>MNSTTGPKRIKWWKLQDHKEAVTRKNVFPPISVATSNIIWSTLCNSVITTASEILSVTKSAHCIDKQADKTEENLQNYVTTKRATKRPVAETRAEHYQDLYDCLETREGEKDIYQLAKAQKKAAQDIEHYMCMKHKDGKRLQDKQEILQQ</sequence>
<reference evidence="1 2" key="1">
    <citation type="journal article" date="2013" name="Proc. Natl. Acad. Sci. U.S.A.">
        <title>The king cobra genome reveals dynamic gene evolution and adaptation in the snake venom system.</title>
        <authorList>
            <person name="Vonk F.J."/>
            <person name="Casewell N.R."/>
            <person name="Henkel C.V."/>
            <person name="Heimberg A.M."/>
            <person name="Jansen H.J."/>
            <person name="McCleary R.J."/>
            <person name="Kerkkamp H.M."/>
            <person name="Vos R.A."/>
            <person name="Guerreiro I."/>
            <person name="Calvete J.J."/>
            <person name="Wuster W."/>
            <person name="Woods A.E."/>
            <person name="Logan J.M."/>
            <person name="Harrison R.A."/>
            <person name="Castoe T.A."/>
            <person name="de Koning A.P."/>
            <person name="Pollock D.D."/>
            <person name="Yandell M."/>
            <person name="Calderon D."/>
            <person name="Renjifo C."/>
            <person name="Currier R.B."/>
            <person name="Salgado D."/>
            <person name="Pla D."/>
            <person name="Sanz L."/>
            <person name="Hyder A.S."/>
            <person name="Ribeiro J.M."/>
            <person name="Arntzen J.W."/>
            <person name="van den Thillart G.E."/>
            <person name="Boetzer M."/>
            <person name="Pirovano W."/>
            <person name="Dirks R.P."/>
            <person name="Spaink H.P."/>
            <person name="Duboule D."/>
            <person name="McGlinn E."/>
            <person name="Kini R.M."/>
            <person name="Richardson M.K."/>
        </authorList>
    </citation>
    <scope>NUCLEOTIDE SEQUENCE</scope>
    <source>
        <tissue evidence="1">Blood</tissue>
    </source>
</reference>
<organism evidence="1 2">
    <name type="scientific">Ophiophagus hannah</name>
    <name type="common">King cobra</name>
    <name type="synonym">Naja hannah</name>
    <dbReference type="NCBI Taxonomy" id="8665"/>
    <lineage>
        <taxon>Eukaryota</taxon>
        <taxon>Metazoa</taxon>
        <taxon>Chordata</taxon>
        <taxon>Craniata</taxon>
        <taxon>Vertebrata</taxon>
        <taxon>Euteleostomi</taxon>
        <taxon>Lepidosauria</taxon>
        <taxon>Squamata</taxon>
        <taxon>Bifurcata</taxon>
        <taxon>Unidentata</taxon>
        <taxon>Episquamata</taxon>
        <taxon>Toxicofera</taxon>
        <taxon>Serpentes</taxon>
        <taxon>Colubroidea</taxon>
        <taxon>Elapidae</taxon>
        <taxon>Elapinae</taxon>
        <taxon>Ophiophagus</taxon>
    </lineage>
</organism>
<comment type="caution">
    <text evidence="1">The sequence shown here is derived from an EMBL/GenBank/DDBJ whole genome shotgun (WGS) entry which is preliminary data.</text>
</comment>
<accession>V8P6N1</accession>
<name>V8P6N1_OPHHA</name>
<gene>
    <name evidence="1" type="ORF">L345_03979</name>
</gene>
<keyword evidence="2" id="KW-1185">Reference proteome</keyword>
<feature type="non-terminal residue" evidence="1">
    <location>
        <position position="150"/>
    </location>
</feature>